<dbReference type="GO" id="GO:0051087">
    <property type="term" value="F:protein-folding chaperone binding"/>
    <property type="evidence" value="ECO:0007669"/>
    <property type="project" value="TreeGrafter"/>
</dbReference>
<evidence type="ECO:0000256" key="4">
    <source>
        <dbReference type="ARBA" id="ARBA00023136"/>
    </source>
</evidence>
<reference evidence="8" key="1">
    <citation type="submission" date="2015-02" db="EMBL/GenBank/DDBJ databases">
        <authorList>
            <person name="Chooi Y.-H."/>
        </authorList>
    </citation>
    <scope>NUCLEOTIDE SEQUENCE [LARGE SCALE GENOMIC DNA]</scope>
    <source>
        <strain evidence="8">strain Y</strain>
    </source>
</reference>
<sequence>MFGEIDPITLISLIIAVVAILKLRSVLGRRTGDEENRIERIRAEHREAAAASDKVVTLPRREDAETYQPAEGDGRNAVAEVEAKIRSSYPDSDQSLQQGLLEILKQDSDFDPQQFLQGAKSAYEMIVVAFAEGNRRMLKDLLDPDVYDGFVAAIADRESRGEQVDQSFVGIEKADIVEAEVRNGAANITVRFVSQLISATRDRAGAIISGDDRRVKDVTDIWTFSRDISSARARANPNWKLVATQASN</sequence>
<comment type="subcellular location">
    <subcellularLocation>
        <location evidence="1">Membrane</location>
    </subcellularLocation>
</comment>
<evidence type="ECO:0000313" key="7">
    <source>
        <dbReference type="EMBL" id="CPR17033.1"/>
    </source>
</evidence>
<dbReference type="Pfam" id="PF04280">
    <property type="entry name" value="Tim44"/>
    <property type="match status" value="1"/>
</dbReference>
<dbReference type="InterPro" id="IPR032710">
    <property type="entry name" value="NTF2-like_dom_sf"/>
</dbReference>
<dbReference type="InterPro" id="IPR007379">
    <property type="entry name" value="Tim44-like_dom"/>
</dbReference>
<dbReference type="PANTHER" id="PTHR10721:SF1">
    <property type="entry name" value="MITOCHONDRIAL IMPORT INNER MEMBRANE TRANSLOCASE SUBUNIT TIM44"/>
    <property type="match status" value="1"/>
</dbReference>
<dbReference type="InterPro" id="IPR016985">
    <property type="entry name" value="UCP031890_Tim44-rel"/>
</dbReference>
<keyword evidence="8" id="KW-1185">Reference proteome</keyword>
<accession>A0A0D6JCD4</accession>
<dbReference type="Gene3D" id="3.10.450.240">
    <property type="match status" value="1"/>
</dbReference>
<evidence type="ECO:0000256" key="2">
    <source>
        <dbReference type="ARBA" id="ARBA00009597"/>
    </source>
</evidence>
<evidence type="ECO:0000256" key="5">
    <source>
        <dbReference type="SAM" id="Phobius"/>
    </source>
</evidence>
<dbReference type="RefSeq" id="WP_046477150.1">
    <property type="nucleotide sequence ID" value="NZ_LN829118.1"/>
</dbReference>
<dbReference type="Proteomes" id="UP000033187">
    <property type="component" value="Chromosome 1"/>
</dbReference>
<gene>
    <name evidence="7" type="ORF">YBN1229_v1_1072</name>
</gene>
<keyword evidence="4 5" id="KW-0472">Membrane</keyword>
<dbReference type="NCBIfam" id="NF033779">
    <property type="entry name" value="Tim44_TimA_adap"/>
    <property type="match status" value="1"/>
</dbReference>
<evidence type="ECO:0000259" key="6">
    <source>
        <dbReference type="SMART" id="SM00978"/>
    </source>
</evidence>
<dbReference type="OrthoDB" id="9798618at2"/>
<dbReference type="EMBL" id="LN829119">
    <property type="protein sequence ID" value="CPR17033.1"/>
    <property type="molecule type" value="Genomic_DNA"/>
</dbReference>
<dbReference type="AlphaFoldDB" id="A0A0D6JCD4"/>
<keyword evidence="3" id="KW-0809">Transit peptide</keyword>
<dbReference type="SMART" id="SM00978">
    <property type="entry name" value="Tim44"/>
    <property type="match status" value="1"/>
</dbReference>
<feature type="domain" description="Tim44-like" evidence="6">
    <location>
        <begin position="96"/>
        <end position="246"/>
    </location>
</feature>
<keyword evidence="5" id="KW-0812">Transmembrane</keyword>
<keyword evidence="5" id="KW-1133">Transmembrane helix</keyword>
<name>A0A0D6JCD4_9HYPH</name>
<comment type="similarity">
    <text evidence="2">Belongs to the Tim44 family.</text>
</comment>
<dbReference type="GO" id="GO:0016020">
    <property type="term" value="C:membrane"/>
    <property type="evidence" value="ECO:0007669"/>
    <property type="project" value="UniProtKB-SubCell"/>
</dbReference>
<dbReference type="SUPFAM" id="SSF54427">
    <property type="entry name" value="NTF2-like"/>
    <property type="match status" value="1"/>
</dbReference>
<proteinExistence type="inferred from homology"/>
<protein>
    <submittedName>
        <fullName evidence="7">Import inner membrane translocase subunit Tim44</fullName>
    </submittedName>
</protein>
<evidence type="ECO:0000313" key="8">
    <source>
        <dbReference type="Proteomes" id="UP000033187"/>
    </source>
</evidence>
<dbReference type="PANTHER" id="PTHR10721">
    <property type="entry name" value="MITOCHONDRIAL IMPORT INNER MEMBRANE TRANSLOCASE SUBUNIT TIM44"/>
    <property type="match status" value="1"/>
</dbReference>
<evidence type="ECO:0000256" key="3">
    <source>
        <dbReference type="ARBA" id="ARBA00022946"/>
    </source>
</evidence>
<feature type="transmembrane region" description="Helical" evidence="5">
    <location>
        <begin position="6"/>
        <end position="23"/>
    </location>
</feature>
<evidence type="ECO:0000256" key="1">
    <source>
        <dbReference type="ARBA" id="ARBA00004370"/>
    </source>
</evidence>
<dbReference type="KEGG" id="fiy:BN1229_v1_1072"/>
<dbReference type="InterPro" id="IPR039544">
    <property type="entry name" value="Tim44-like"/>
</dbReference>
<dbReference type="GO" id="GO:0030150">
    <property type="term" value="P:protein import into mitochondrial matrix"/>
    <property type="evidence" value="ECO:0007669"/>
    <property type="project" value="TreeGrafter"/>
</dbReference>
<dbReference type="KEGG" id="fil:BN1229_v1_1071"/>
<dbReference type="PIRSF" id="PIRSF031890">
    <property type="entry name" value="UCP031890_transporter_Tim44"/>
    <property type="match status" value="1"/>
</dbReference>
<organism evidence="7 8">
    <name type="scientific">Candidatus Filomicrobium marinum</name>
    <dbReference type="NCBI Taxonomy" id="1608628"/>
    <lineage>
        <taxon>Bacteria</taxon>
        <taxon>Pseudomonadati</taxon>
        <taxon>Pseudomonadota</taxon>
        <taxon>Alphaproteobacteria</taxon>
        <taxon>Hyphomicrobiales</taxon>
        <taxon>Hyphomicrobiaceae</taxon>
        <taxon>Filomicrobium</taxon>
    </lineage>
</organism>